<feature type="compositionally biased region" description="Low complexity" evidence="7">
    <location>
        <begin position="564"/>
        <end position="579"/>
    </location>
</feature>
<feature type="region of interest" description="Disordered" evidence="7">
    <location>
        <begin position="618"/>
        <end position="667"/>
    </location>
</feature>
<feature type="transmembrane region" description="Helical" evidence="8">
    <location>
        <begin position="328"/>
        <end position="348"/>
    </location>
</feature>
<feature type="region of interest" description="Disordered" evidence="7">
    <location>
        <begin position="85"/>
        <end position="113"/>
    </location>
</feature>
<comment type="subcellular location">
    <subcellularLocation>
        <location evidence="1">Nucleus inner membrane</location>
        <topology evidence="1">Multi-pass membrane protein</topology>
    </subcellularLocation>
</comment>
<dbReference type="OrthoDB" id="5966927at2759"/>
<dbReference type="Proteomes" id="UP000515160">
    <property type="component" value="Chromosome X"/>
</dbReference>
<evidence type="ECO:0000256" key="2">
    <source>
        <dbReference type="ARBA" id="ARBA00007600"/>
    </source>
</evidence>
<feature type="domain" description="Ima1 N-terminal" evidence="9">
    <location>
        <begin position="44"/>
        <end position="190"/>
    </location>
</feature>
<keyword evidence="5 8" id="KW-0472">Membrane</keyword>
<evidence type="ECO:0000256" key="5">
    <source>
        <dbReference type="ARBA" id="ARBA00023136"/>
    </source>
</evidence>
<keyword evidence="6" id="KW-0539">Nucleus</keyword>
<dbReference type="PANTHER" id="PTHR28646:SF1">
    <property type="entry name" value="TRANSMEMBRANE PROTEIN 201"/>
    <property type="match status" value="1"/>
</dbReference>
<evidence type="ECO:0000256" key="6">
    <source>
        <dbReference type="ARBA" id="ARBA00023242"/>
    </source>
</evidence>
<feature type="transmembrane region" description="Helical" evidence="8">
    <location>
        <begin position="360"/>
        <end position="376"/>
    </location>
</feature>
<dbReference type="GO" id="GO:0030473">
    <property type="term" value="P:nuclear migration along microtubule"/>
    <property type="evidence" value="ECO:0007669"/>
    <property type="project" value="TreeGrafter"/>
</dbReference>
<dbReference type="PANTHER" id="PTHR28646">
    <property type="entry name" value="TRANSMEMBRANE PROTEIN 201"/>
    <property type="match status" value="1"/>
</dbReference>
<comment type="similarity">
    <text evidence="2">Belongs to the TMEM201 family.</text>
</comment>
<proteinExistence type="inferred from homology"/>
<evidence type="ECO:0000256" key="4">
    <source>
        <dbReference type="ARBA" id="ARBA00022989"/>
    </source>
</evidence>
<sequence>MLTMQQELLMLVATALPILALSFSAALLSFKLFITVRSRYDIKVNCWFCNENTRVAYVERNSWTCPKCDQYNGFNKDGDYNRDLNTSSASSSASASRNNNASNHSNNNSNSSSSNVCANAYYSNDLLHAAAPPSLSNGLCDQCNEAQRLKVEKLAQFEPKHESRFEQELKLYQRQLEQQFRLCGSCERHVNKVLHEKKKMVLGSKFLNFIIKGAALLKQPHFNRLARVQQQRRLQRYELQMTLLTVLNVLCLLFSLPAASREQFQWLLSDTLGNALFFVYSHALTLFRVTIETLGNVLAEQALLARLMLFGRTMGRLLLYSLGLNQQATFSSCYISIYPFVMLALSFLHNIGNGLKFTRFTLLLVVWSIYAQGSLLLPTFTIHSVTFIMLGSLCTLLLLITNRKNSLLSLAQNESVGESFHRLYADEGISDDESISMLSQQLSCNGSQTANSIAMSSISSLNGSQLRQRNNVSHIAPSVLSLDSLHLSTHTRSPLVSSPAPSQRTLLAPTSYASSCLDAQRPWRGNNAAPSAYGWQRGNVASSRPVPSMLSRHHRPQTRSTSNLLLPSRLQQQQPQQQLHRNGDVSAWVYANNDCRQLNVMEEPNTANLMGCCDDKQLSRTSSQSSGFESQLGHNNQHQPHQQQQPTMFGYQSTQPSEYGWQTTSASQRQLPGMGLRVAPPMPSPYATQSEFNFERTLPVQANPELRPGDLLRKWIDHNSAASAAASQKG</sequence>
<accession>A0A6P8Y0A8</accession>
<dbReference type="AlphaFoldDB" id="A0A6P8Y0A8"/>
<dbReference type="GO" id="GO:0005521">
    <property type="term" value="F:lamin binding"/>
    <property type="evidence" value="ECO:0007669"/>
    <property type="project" value="TreeGrafter"/>
</dbReference>
<evidence type="ECO:0000259" key="9">
    <source>
        <dbReference type="Pfam" id="PF09779"/>
    </source>
</evidence>
<evidence type="ECO:0000256" key="3">
    <source>
        <dbReference type="ARBA" id="ARBA00022692"/>
    </source>
</evidence>
<gene>
    <name evidence="11" type="primary">LOC117578098</name>
</gene>
<dbReference type="Pfam" id="PF09779">
    <property type="entry name" value="Ima1_N"/>
    <property type="match status" value="1"/>
</dbReference>
<dbReference type="GeneID" id="117578098"/>
<evidence type="ECO:0000313" key="11">
    <source>
        <dbReference type="RefSeq" id="XP_034119164.1"/>
    </source>
</evidence>
<dbReference type="GO" id="GO:0005637">
    <property type="term" value="C:nuclear inner membrane"/>
    <property type="evidence" value="ECO:0007669"/>
    <property type="project" value="UniProtKB-SubCell"/>
</dbReference>
<dbReference type="RefSeq" id="XP_034119164.1">
    <property type="nucleotide sequence ID" value="XM_034263273.2"/>
</dbReference>
<feature type="compositionally biased region" description="Polar residues" evidence="7">
    <location>
        <begin position="619"/>
        <end position="633"/>
    </location>
</feature>
<dbReference type="InterPro" id="IPR040041">
    <property type="entry name" value="TMEM201"/>
</dbReference>
<dbReference type="GO" id="GO:0051015">
    <property type="term" value="F:actin filament binding"/>
    <property type="evidence" value="ECO:0007669"/>
    <property type="project" value="TreeGrafter"/>
</dbReference>
<evidence type="ECO:0000256" key="7">
    <source>
        <dbReference type="SAM" id="MobiDB-lite"/>
    </source>
</evidence>
<keyword evidence="10" id="KW-1185">Reference proteome</keyword>
<feature type="compositionally biased region" description="Low complexity" evidence="7">
    <location>
        <begin position="634"/>
        <end position="646"/>
    </location>
</feature>
<feature type="transmembrane region" description="Helical" evidence="8">
    <location>
        <begin position="237"/>
        <end position="259"/>
    </location>
</feature>
<name>A0A6P8Y0A8_DROAB</name>
<feature type="region of interest" description="Disordered" evidence="7">
    <location>
        <begin position="528"/>
        <end position="580"/>
    </location>
</feature>
<keyword evidence="3 8" id="KW-0812">Transmembrane</keyword>
<protein>
    <submittedName>
        <fullName evidence="11">Uncharacterized protein LOC117578098</fullName>
    </submittedName>
</protein>
<dbReference type="InterPro" id="IPR018617">
    <property type="entry name" value="Ima1_N"/>
</dbReference>
<evidence type="ECO:0000256" key="1">
    <source>
        <dbReference type="ARBA" id="ARBA00004473"/>
    </source>
</evidence>
<evidence type="ECO:0000313" key="10">
    <source>
        <dbReference type="Proteomes" id="UP000515160"/>
    </source>
</evidence>
<evidence type="ECO:0000256" key="8">
    <source>
        <dbReference type="SAM" id="Phobius"/>
    </source>
</evidence>
<organism evidence="10 11">
    <name type="scientific">Drosophila albomicans</name>
    <name type="common">Fruit fly</name>
    <dbReference type="NCBI Taxonomy" id="7291"/>
    <lineage>
        <taxon>Eukaryota</taxon>
        <taxon>Metazoa</taxon>
        <taxon>Ecdysozoa</taxon>
        <taxon>Arthropoda</taxon>
        <taxon>Hexapoda</taxon>
        <taxon>Insecta</taxon>
        <taxon>Pterygota</taxon>
        <taxon>Neoptera</taxon>
        <taxon>Endopterygota</taxon>
        <taxon>Diptera</taxon>
        <taxon>Brachycera</taxon>
        <taxon>Muscomorpha</taxon>
        <taxon>Ephydroidea</taxon>
        <taxon>Drosophilidae</taxon>
        <taxon>Drosophila</taxon>
    </lineage>
</organism>
<reference evidence="11" key="1">
    <citation type="submission" date="2025-08" db="UniProtKB">
        <authorList>
            <consortium name="RefSeq"/>
        </authorList>
    </citation>
    <scope>IDENTIFICATION</scope>
    <source>
        <strain evidence="11">15112-1751.03</strain>
        <tissue evidence="11">Whole Adult</tissue>
    </source>
</reference>
<feature type="compositionally biased region" description="Polar residues" evidence="7">
    <location>
        <begin position="650"/>
        <end position="667"/>
    </location>
</feature>
<keyword evidence="4 8" id="KW-1133">Transmembrane helix</keyword>